<dbReference type="SMART" id="SM00186">
    <property type="entry name" value="FBG"/>
    <property type="match status" value="1"/>
</dbReference>
<feature type="domain" description="Fibrinogen C-terminal" evidence="1">
    <location>
        <begin position="25"/>
        <end position="208"/>
    </location>
</feature>
<dbReference type="InterPro" id="IPR050373">
    <property type="entry name" value="Fibrinogen_C-term_domain"/>
</dbReference>
<dbReference type="PANTHER" id="PTHR19143:SF394">
    <property type="entry name" value="ANGIOPOIETIN-RELATED PROTEIN 3-LIKE"/>
    <property type="match status" value="1"/>
</dbReference>
<evidence type="ECO:0000259" key="1">
    <source>
        <dbReference type="PROSITE" id="PS51406"/>
    </source>
</evidence>
<gene>
    <name evidence="2" type="ORF">MEDL_63910</name>
</gene>
<dbReference type="SUPFAM" id="SSF56496">
    <property type="entry name" value="Fibrinogen C-terminal domain-like"/>
    <property type="match status" value="1"/>
</dbReference>
<dbReference type="OrthoDB" id="6345539at2759"/>
<evidence type="ECO:0000313" key="2">
    <source>
        <dbReference type="EMBL" id="CAG2252287.1"/>
    </source>
</evidence>
<dbReference type="InterPro" id="IPR036056">
    <property type="entry name" value="Fibrinogen-like_C"/>
</dbReference>
<keyword evidence="3" id="KW-1185">Reference proteome</keyword>
<proteinExistence type="predicted"/>
<dbReference type="InterPro" id="IPR002181">
    <property type="entry name" value="Fibrinogen_a/b/g_C_dom"/>
</dbReference>
<sequence length="248" mass="28366">MRWSEVRTLLNEVWCSGCGRTCLSCSDVRSVHECSDVEVCADDEVCYTNRYTTRDMVVSYDFGCSFPQVIQRRFNGYLSFDRTWEEYKTGFGSVSEEYWLGNDNIHQISTSTSHKLSIYIEDFTGSYKYANYSHFSIGDELRKYQLRIYGFKLTSGLSSQFSSSHNTHLFSTKDQTTEHYSTNCAVYQGGNGGWWYSYCGSVNLNGPYMAGPVNNLTGMICLSFLKLKIGEESQLLRTAYTSVYTNNM</sequence>
<dbReference type="PANTHER" id="PTHR19143">
    <property type="entry name" value="FIBRINOGEN/TENASCIN/ANGIOPOEITIN"/>
    <property type="match status" value="1"/>
</dbReference>
<dbReference type="EMBL" id="CAJPWZ010003115">
    <property type="protein sequence ID" value="CAG2252287.1"/>
    <property type="molecule type" value="Genomic_DNA"/>
</dbReference>
<reference evidence="2" key="1">
    <citation type="submission" date="2021-03" db="EMBL/GenBank/DDBJ databases">
        <authorList>
            <person name="Bekaert M."/>
        </authorList>
    </citation>
    <scope>NUCLEOTIDE SEQUENCE</scope>
</reference>
<protein>
    <submittedName>
        <fullName evidence="2">Ryncolin-2,Ryncolin-1,Ficolin-2,Ficolin-1,Ryncoli n-3</fullName>
    </submittedName>
</protein>
<dbReference type="InterPro" id="IPR014716">
    <property type="entry name" value="Fibrinogen_a/b/g_C_1"/>
</dbReference>
<dbReference type="PROSITE" id="PS51406">
    <property type="entry name" value="FIBRINOGEN_C_2"/>
    <property type="match status" value="1"/>
</dbReference>
<dbReference type="AlphaFoldDB" id="A0A8S3VBX9"/>
<accession>A0A8S3VBX9</accession>
<organism evidence="2 3">
    <name type="scientific">Mytilus edulis</name>
    <name type="common">Blue mussel</name>
    <dbReference type="NCBI Taxonomy" id="6550"/>
    <lineage>
        <taxon>Eukaryota</taxon>
        <taxon>Metazoa</taxon>
        <taxon>Spiralia</taxon>
        <taxon>Lophotrochozoa</taxon>
        <taxon>Mollusca</taxon>
        <taxon>Bivalvia</taxon>
        <taxon>Autobranchia</taxon>
        <taxon>Pteriomorphia</taxon>
        <taxon>Mytilida</taxon>
        <taxon>Mytiloidea</taxon>
        <taxon>Mytilidae</taxon>
        <taxon>Mytilinae</taxon>
        <taxon>Mytilus</taxon>
    </lineage>
</organism>
<dbReference type="GO" id="GO:0005615">
    <property type="term" value="C:extracellular space"/>
    <property type="evidence" value="ECO:0007669"/>
    <property type="project" value="TreeGrafter"/>
</dbReference>
<name>A0A8S3VBX9_MYTED</name>
<comment type="caution">
    <text evidence="2">The sequence shown here is derived from an EMBL/GenBank/DDBJ whole genome shotgun (WGS) entry which is preliminary data.</text>
</comment>
<dbReference type="Pfam" id="PF00147">
    <property type="entry name" value="Fibrinogen_C"/>
    <property type="match status" value="1"/>
</dbReference>
<evidence type="ECO:0000313" key="3">
    <source>
        <dbReference type="Proteomes" id="UP000683360"/>
    </source>
</evidence>
<dbReference type="Proteomes" id="UP000683360">
    <property type="component" value="Unassembled WGS sequence"/>
</dbReference>
<dbReference type="Gene3D" id="3.90.215.10">
    <property type="entry name" value="Gamma Fibrinogen, chain A, domain 1"/>
    <property type="match status" value="1"/>
</dbReference>